<reference evidence="8 9" key="1">
    <citation type="journal article" date="2011" name="Genome Biol. Evol.">
        <title>Integration of the genetic map and genome assembly of fugu facilitates insights into distinct features of genome evolution in teleosts and mammals.</title>
        <authorList>
            <person name="Kai W."/>
            <person name="Kikuchi K."/>
            <person name="Tohari S."/>
            <person name="Chew A.K."/>
            <person name="Tay A."/>
            <person name="Fujiwara A."/>
            <person name="Hosoya S."/>
            <person name="Suetake H."/>
            <person name="Naruse K."/>
            <person name="Brenner S."/>
            <person name="Suzuki Y."/>
            <person name="Venkatesh B."/>
        </authorList>
    </citation>
    <scope>NUCLEOTIDE SEQUENCE [LARGE SCALE GENOMIC DNA]</scope>
</reference>
<keyword evidence="9" id="KW-1185">Reference proteome</keyword>
<name>A0A3B5KNQ3_TAKRU</name>
<comment type="subcellular location">
    <subcellularLocation>
        <location evidence="1">Cell projection</location>
        <location evidence="1">Cilium</location>
    </subcellularLocation>
    <subcellularLocation>
        <location evidence="2">Membrane</location>
        <topology evidence="2">Multi-pass membrane protein</topology>
    </subcellularLocation>
</comment>
<dbReference type="Ensembl" id="ENSTRUT00000053958.2">
    <property type="protein sequence ID" value="ENSTRUP00000057073.2"/>
    <property type="gene ID" value="ENSTRUG00000025727.2"/>
</dbReference>
<keyword evidence="5 7" id="KW-0472">Membrane</keyword>
<evidence type="ECO:0000256" key="7">
    <source>
        <dbReference type="SAM" id="Phobius"/>
    </source>
</evidence>
<organism evidence="8 9">
    <name type="scientific">Takifugu rubripes</name>
    <name type="common">Japanese pufferfish</name>
    <name type="synonym">Fugu rubripes</name>
    <dbReference type="NCBI Taxonomy" id="31033"/>
    <lineage>
        <taxon>Eukaryota</taxon>
        <taxon>Metazoa</taxon>
        <taxon>Chordata</taxon>
        <taxon>Craniata</taxon>
        <taxon>Vertebrata</taxon>
        <taxon>Euteleostomi</taxon>
        <taxon>Actinopterygii</taxon>
        <taxon>Neopterygii</taxon>
        <taxon>Teleostei</taxon>
        <taxon>Neoteleostei</taxon>
        <taxon>Acanthomorphata</taxon>
        <taxon>Eupercaria</taxon>
        <taxon>Tetraodontiformes</taxon>
        <taxon>Tetradontoidea</taxon>
        <taxon>Tetraodontidae</taxon>
        <taxon>Takifugu</taxon>
    </lineage>
</organism>
<dbReference type="InterPro" id="IPR019184">
    <property type="entry name" value="Uncharacterised_TM-17"/>
</dbReference>
<reference evidence="8" key="3">
    <citation type="submission" date="2025-09" db="UniProtKB">
        <authorList>
            <consortium name="Ensembl"/>
        </authorList>
    </citation>
    <scope>IDENTIFICATION</scope>
</reference>
<protein>
    <submittedName>
        <fullName evidence="8">Uncharacterized protein</fullName>
    </submittedName>
</protein>
<evidence type="ECO:0000256" key="3">
    <source>
        <dbReference type="ARBA" id="ARBA00022692"/>
    </source>
</evidence>
<dbReference type="GeneTree" id="ENSGT00940000178914"/>
<dbReference type="Proteomes" id="UP000005226">
    <property type="component" value="Chromosome 9"/>
</dbReference>
<evidence type="ECO:0000256" key="2">
    <source>
        <dbReference type="ARBA" id="ARBA00004141"/>
    </source>
</evidence>
<keyword evidence="4 7" id="KW-1133">Transmembrane helix</keyword>
<feature type="transmembrane region" description="Helical" evidence="7">
    <location>
        <begin position="45"/>
        <end position="64"/>
    </location>
</feature>
<evidence type="ECO:0000313" key="8">
    <source>
        <dbReference type="Ensembl" id="ENSTRUP00000057073.2"/>
    </source>
</evidence>
<keyword evidence="6" id="KW-0966">Cell projection</keyword>
<dbReference type="AlphaFoldDB" id="A0A3B5KNQ3"/>
<dbReference type="Pfam" id="PF09799">
    <property type="entry name" value="Transmemb_17"/>
    <property type="match status" value="1"/>
</dbReference>
<feature type="transmembrane region" description="Helical" evidence="7">
    <location>
        <begin position="12"/>
        <end position="33"/>
    </location>
</feature>
<dbReference type="STRING" id="31033.ENSTRUP00000057073"/>
<feature type="transmembrane region" description="Helical" evidence="7">
    <location>
        <begin position="76"/>
        <end position="101"/>
    </location>
</feature>
<keyword evidence="3 7" id="KW-0812">Transmembrane</keyword>
<evidence type="ECO:0000256" key="6">
    <source>
        <dbReference type="ARBA" id="ARBA00023273"/>
    </source>
</evidence>
<sequence>MQLNVLGEKYTIEFLILISFLTIRIFFVSDTFTGAKGNLTERSDYILANVLVTVISVLLVIYFLTYQTYVMRADVITSSILIVAYGVDGLVALSMLTLISYTSHDVVTSFPDRN</sequence>
<evidence type="ECO:0000256" key="4">
    <source>
        <dbReference type="ARBA" id="ARBA00022989"/>
    </source>
</evidence>
<evidence type="ECO:0000256" key="1">
    <source>
        <dbReference type="ARBA" id="ARBA00004138"/>
    </source>
</evidence>
<dbReference type="GO" id="GO:0005929">
    <property type="term" value="C:cilium"/>
    <property type="evidence" value="ECO:0007669"/>
    <property type="project" value="UniProtKB-SubCell"/>
</dbReference>
<dbReference type="InParanoid" id="A0A3B5KNQ3"/>
<reference evidence="8" key="2">
    <citation type="submission" date="2025-08" db="UniProtKB">
        <authorList>
            <consortium name="Ensembl"/>
        </authorList>
    </citation>
    <scope>IDENTIFICATION</scope>
</reference>
<proteinExistence type="predicted"/>
<dbReference type="GO" id="GO:0016020">
    <property type="term" value="C:membrane"/>
    <property type="evidence" value="ECO:0007669"/>
    <property type="project" value="UniProtKB-SubCell"/>
</dbReference>
<evidence type="ECO:0000256" key="5">
    <source>
        <dbReference type="ARBA" id="ARBA00023136"/>
    </source>
</evidence>
<accession>A0A3B5KNQ3</accession>
<evidence type="ECO:0000313" key="9">
    <source>
        <dbReference type="Proteomes" id="UP000005226"/>
    </source>
</evidence>